<evidence type="ECO:0000256" key="1">
    <source>
        <dbReference type="ARBA" id="ARBA00022448"/>
    </source>
</evidence>
<dbReference type="SMART" id="SM00382">
    <property type="entry name" value="AAA"/>
    <property type="match status" value="1"/>
</dbReference>
<dbReference type="PANTHER" id="PTHR24220">
    <property type="entry name" value="IMPORT ATP-BINDING PROTEIN"/>
    <property type="match status" value="1"/>
</dbReference>
<dbReference type="RefSeq" id="WP_126920403.1">
    <property type="nucleotide sequence ID" value="NZ_CP033905.1"/>
</dbReference>
<gene>
    <name evidence="5" type="ORF">EBQ10_09935</name>
</gene>
<evidence type="ECO:0000313" key="6">
    <source>
        <dbReference type="Proteomes" id="UP000275951"/>
    </source>
</evidence>
<evidence type="ECO:0000259" key="4">
    <source>
        <dbReference type="PROSITE" id="PS50893"/>
    </source>
</evidence>
<dbReference type="InterPro" id="IPR003593">
    <property type="entry name" value="AAA+_ATPase"/>
</dbReference>
<dbReference type="PANTHER" id="PTHR24220:SF86">
    <property type="entry name" value="ABC TRANSPORTER ABCH.1"/>
    <property type="match status" value="1"/>
</dbReference>
<keyword evidence="3 5" id="KW-0067">ATP-binding</keyword>
<sequence length="217" mass="23394">MGLRVVDLSFRYTKTNTDVFTGLTYSFHPGAITALTGPSGCGKSTLLYVLGLMLRPTAGRVSFAEKSISTLSDYARSQFRATNIGFVFQDSELDPFATILDSVLEPGLYAGRPYAQLRTRGQELLEQVGLSEFANQRPTQISGGQGQRAAMARSLINDPAIILADEPTGNLDRDNATIILELLRNAALAGRTVVVATHDPFVKDACDAVYDVGKETA</sequence>
<dbReference type="InterPro" id="IPR015854">
    <property type="entry name" value="ABC_transpr_LolD-like"/>
</dbReference>
<evidence type="ECO:0000256" key="3">
    <source>
        <dbReference type="ARBA" id="ARBA00022840"/>
    </source>
</evidence>
<reference evidence="5 6" key="1">
    <citation type="submission" date="2018-11" db="EMBL/GenBank/DDBJ databases">
        <title>Multidrug-resistant genes are associated with an 42-kb island TGI1 carrying a complex class 1 integron in a Trueperella pyogenes.</title>
        <authorList>
            <person name="Dong W."/>
        </authorList>
    </citation>
    <scope>NUCLEOTIDE SEQUENCE [LARGE SCALE GENOMIC DNA]</scope>
    <source>
        <strain evidence="5 6">TP4</strain>
    </source>
</reference>
<dbReference type="GO" id="GO:0022857">
    <property type="term" value="F:transmembrane transporter activity"/>
    <property type="evidence" value="ECO:0007669"/>
    <property type="project" value="TreeGrafter"/>
</dbReference>
<dbReference type="InterPro" id="IPR017911">
    <property type="entry name" value="MacB-like_ATP-bd"/>
</dbReference>
<dbReference type="CDD" id="cd03255">
    <property type="entry name" value="ABC_MJ0796_LolCDE_FtsE"/>
    <property type="match status" value="1"/>
</dbReference>
<keyword evidence="2" id="KW-0547">Nucleotide-binding</keyword>
<evidence type="ECO:0000256" key="2">
    <source>
        <dbReference type="ARBA" id="ARBA00022741"/>
    </source>
</evidence>
<name>A0A3Q9GGZ3_9ACTO</name>
<dbReference type="PROSITE" id="PS50893">
    <property type="entry name" value="ABC_TRANSPORTER_2"/>
    <property type="match status" value="1"/>
</dbReference>
<accession>A0A3Q9GGZ3</accession>
<dbReference type="Gene3D" id="3.40.50.300">
    <property type="entry name" value="P-loop containing nucleotide triphosphate hydrolases"/>
    <property type="match status" value="1"/>
</dbReference>
<dbReference type="InterPro" id="IPR027417">
    <property type="entry name" value="P-loop_NTPase"/>
</dbReference>
<organism evidence="5 6">
    <name type="scientific">Trueperella pyogenes</name>
    <dbReference type="NCBI Taxonomy" id="1661"/>
    <lineage>
        <taxon>Bacteria</taxon>
        <taxon>Bacillati</taxon>
        <taxon>Actinomycetota</taxon>
        <taxon>Actinomycetes</taxon>
        <taxon>Actinomycetales</taxon>
        <taxon>Actinomycetaceae</taxon>
        <taxon>Trueperella</taxon>
    </lineage>
</organism>
<protein>
    <submittedName>
        <fullName evidence="5">ABC transporter ATP-binding protein</fullName>
    </submittedName>
</protein>
<dbReference type="Proteomes" id="UP000275951">
    <property type="component" value="Chromosome"/>
</dbReference>
<dbReference type="InterPro" id="IPR003439">
    <property type="entry name" value="ABC_transporter-like_ATP-bd"/>
</dbReference>
<keyword evidence="1" id="KW-0813">Transport</keyword>
<dbReference type="GO" id="GO:0005524">
    <property type="term" value="F:ATP binding"/>
    <property type="evidence" value="ECO:0007669"/>
    <property type="project" value="UniProtKB-KW"/>
</dbReference>
<dbReference type="GO" id="GO:0016887">
    <property type="term" value="F:ATP hydrolysis activity"/>
    <property type="evidence" value="ECO:0007669"/>
    <property type="project" value="InterPro"/>
</dbReference>
<dbReference type="SUPFAM" id="SSF52540">
    <property type="entry name" value="P-loop containing nucleoside triphosphate hydrolases"/>
    <property type="match status" value="1"/>
</dbReference>
<dbReference type="GO" id="GO:0005886">
    <property type="term" value="C:plasma membrane"/>
    <property type="evidence" value="ECO:0007669"/>
    <property type="project" value="TreeGrafter"/>
</dbReference>
<feature type="domain" description="ABC transporter" evidence="4">
    <location>
        <begin position="3"/>
        <end position="213"/>
    </location>
</feature>
<dbReference type="Pfam" id="PF00005">
    <property type="entry name" value="ABC_tran"/>
    <property type="match status" value="1"/>
</dbReference>
<dbReference type="EMBL" id="CP033905">
    <property type="protein sequence ID" value="AZR07570.1"/>
    <property type="molecule type" value="Genomic_DNA"/>
</dbReference>
<dbReference type="AlphaFoldDB" id="A0A3Q9GGZ3"/>
<proteinExistence type="predicted"/>
<evidence type="ECO:0000313" key="5">
    <source>
        <dbReference type="EMBL" id="AZR07570.1"/>
    </source>
</evidence>